<evidence type="ECO:0000313" key="2">
    <source>
        <dbReference type="Proteomes" id="UP000767327"/>
    </source>
</evidence>
<dbReference type="EMBL" id="JAAXZR010000020">
    <property type="protein sequence ID" value="NLT79792.1"/>
    <property type="molecule type" value="Genomic_DNA"/>
</dbReference>
<sequence>MQDVELVERGLSGIPEEGRALKRIRELEMENEILPQGSGVSVEGESRPPKMIHPLVRRLAERPEAGRPAMPVVLAGRVPGFSKQAYSTWRASPVSMS</sequence>
<reference evidence="1" key="2">
    <citation type="submission" date="2020-01" db="EMBL/GenBank/DDBJ databases">
        <authorList>
            <person name="Campanaro S."/>
        </authorList>
    </citation>
    <scope>NUCLEOTIDE SEQUENCE</scope>
    <source>
        <strain evidence="1">AS01afH2WH_6</strain>
    </source>
</reference>
<dbReference type="GeneID" id="78115994"/>
<accession>A0A971IDA9</accession>
<dbReference type="OrthoDB" id="4281720at2"/>
<dbReference type="RefSeq" id="WP_051867437.1">
    <property type="nucleotide sequence ID" value="NZ_CP181270.1"/>
</dbReference>
<name>A0A971IDA9_9BIFI</name>
<reference evidence="1" key="1">
    <citation type="journal article" date="2020" name="Biotechnol. Biofuels">
        <title>New insights from the biogas microbiome by comprehensive genome-resolved metagenomics of nearly 1600 species originating from multiple anaerobic digesters.</title>
        <authorList>
            <person name="Campanaro S."/>
            <person name="Treu L."/>
            <person name="Rodriguez-R L.M."/>
            <person name="Kovalovszki A."/>
            <person name="Ziels R.M."/>
            <person name="Maus I."/>
            <person name="Zhu X."/>
            <person name="Kougias P.G."/>
            <person name="Basile A."/>
            <person name="Luo G."/>
            <person name="Schluter A."/>
            <person name="Konstantinidis K.T."/>
            <person name="Angelidaki I."/>
        </authorList>
    </citation>
    <scope>NUCLEOTIDE SEQUENCE</scope>
    <source>
        <strain evidence="1">AS01afH2WH_6</strain>
    </source>
</reference>
<dbReference type="Proteomes" id="UP000767327">
    <property type="component" value="Unassembled WGS sequence"/>
</dbReference>
<protein>
    <recommendedName>
        <fullName evidence="3">Transposase</fullName>
    </recommendedName>
</protein>
<dbReference type="AlphaFoldDB" id="A0A971IDA9"/>
<proteinExistence type="predicted"/>
<evidence type="ECO:0008006" key="3">
    <source>
        <dbReference type="Google" id="ProtNLM"/>
    </source>
</evidence>
<evidence type="ECO:0000313" key="1">
    <source>
        <dbReference type="EMBL" id="NLT79792.1"/>
    </source>
</evidence>
<organism evidence="1 2">
    <name type="scientific">Bifidobacterium crudilactis</name>
    <dbReference type="NCBI Taxonomy" id="327277"/>
    <lineage>
        <taxon>Bacteria</taxon>
        <taxon>Bacillati</taxon>
        <taxon>Actinomycetota</taxon>
        <taxon>Actinomycetes</taxon>
        <taxon>Bifidobacteriales</taxon>
        <taxon>Bifidobacteriaceae</taxon>
        <taxon>Bifidobacterium</taxon>
    </lineage>
</organism>
<gene>
    <name evidence="1" type="ORF">GXW98_05875</name>
</gene>
<comment type="caution">
    <text evidence="1">The sequence shown here is derived from an EMBL/GenBank/DDBJ whole genome shotgun (WGS) entry which is preliminary data.</text>
</comment>